<dbReference type="PROSITE" id="PS50893">
    <property type="entry name" value="ABC_TRANSPORTER_2"/>
    <property type="match status" value="1"/>
</dbReference>
<protein>
    <submittedName>
        <fullName evidence="6">Putative ABC transporter ATP-binding protein</fullName>
    </submittedName>
</protein>
<keyword evidence="1" id="KW-0813">Transport</keyword>
<dbReference type="PROSITE" id="PS00211">
    <property type="entry name" value="ABC_TRANSPORTER_1"/>
    <property type="match status" value="1"/>
</dbReference>
<dbReference type="PANTHER" id="PTHR42794">
    <property type="entry name" value="HEMIN IMPORT ATP-BINDING PROTEIN HMUV"/>
    <property type="match status" value="1"/>
</dbReference>
<dbReference type="GO" id="GO:0005524">
    <property type="term" value="F:ATP binding"/>
    <property type="evidence" value="ECO:0007669"/>
    <property type="project" value="UniProtKB-KW"/>
</dbReference>
<dbReference type="eggNOG" id="COG1120">
    <property type="taxonomic scope" value="Bacteria"/>
</dbReference>
<keyword evidence="2" id="KW-0547">Nucleotide-binding</keyword>
<evidence type="ECO:0000259" key="5">
    <source>
        <dbReference type="PROSITE" id="PS50893"/>
    </source>
</evidence>
<evidence type="ECO:0000256" key="1">
    <source>
        <dbReference type="ARBA" id="ARBA00022448"/>
    </source>
</evidence>
<dbReference type="InterPro" id="IPR003439">
    <property type="entry name" value="ABC_transporter-like_ATP-bd"/>
</dbReference>
<name>C0ZWE9_RHOE4</name>
<keyword evidence="4" id="KW-1278">Translocase</keyword>
<evidence type="ECO:0000256" key="4">
    <source>
        <dbReference type="ARBA" id="ARBA00022967"/>
    </source>
</evidence>
<dbReference type="EMBL" id="AP008957">
    <property type="protein sequence ID" value="BAH32684.1"/>
    <property type="molecule type" value="Genomic_DNA"/>
</dbReference>
<dbReference type="Gene3D" id="3.40.50.300">
    <property type="entry name" value="P-loop containing nucleotide triphosphate hydrolases"/>
    <property type="match status" value="1"/>
</dbReference>
<dbReference type="GO" id="GO:0016887">
    <property type="term" value="F:ATP hydrolysis activity"/>
    <property type="evidence" value="ECO:0007669"/>
    <property type="project" value="InterPro"/>
</dbReference>
<proteinExistence type="predicted"/>
<reference evidence="7" key="1">
    <citation type="submission" date="2005-03" db="EMBL/GenBank/DDBJ databases">
        <title>Comparison of the complete genome sequences of Rhodococcus erythropolis PR4 and Rhodococcus opacus B4.</title>
        <authorList>
            <person name="Takarada H."/>
            <person name="Sekine M."/>
            <person name="Hosoyama A."/>
            <person name="Yamada R."/>
            <person name="Fujisawa T."/>
            <person name="Omata S."/>
            <person name="Shimizu A."/>
            <person name="Tsukatani N."/>
            <person name="Tanikawa S."/>
            <person name="Fujita N."/>
            <person name="Harayama S."/>
        </authorList>
    </citation>
    <scope>NUCLEOTIDE SEQUENCE [LARGE SCALE GENOMIC DNA]</scope>
    <source>
        <strain evidence="7">PR4 / NBRC 100887</strain>
    </source>
</reference>
<dbReference type="PANTHER" id="PTHR42794:SF1">
    <property type="entry name" value="HEMIN IMPORT ATP-BINDING PROTEIN HMUV"/>
    <property type="match status" value="1"/>
</dbReference>
<dbReference type="InterPro" id="IPR017871">
    <property type="entry name" value="ABC_transporter-like_CS"/>
</dbReference>
<reference evidence="6 7" key="2">
    <citation type="journal article" date="2006" name="Environ. Microbiol.">
        <title>Sequence analysis of three plasmids harboured in Rhodococcus erythropolis strain PR4.</title>
        <authorList>
            <person name="Sekine M."/>
            <person name="Tanikawa S."/>
            <person name="Omata S."/>
            <person name="Saito M."/>
            <person name="Fujisawa T."/>
            <person name="Tsukatani N."/>
            <person name="Tajima T."/>
            <person name="Sekigawa T."/>
            <person name="Kosugi H."/>
            <person name="Matsuo Y."/>
            <person name="Nishiko R."/>
            <person name="Imamura K."/>
            <person name="Ito M."/>
            <person name="Narita H."/>
            <person name="Tago S."/>
            <person name="Fujita N."/>
            <person name="Harayama S."/>
        </authorList>
    </citation>
    <scope>NUCLEOTIDE SEQUENCE [LARGE SCALE GENOMIC DNA]</scope>
    <source>
        <strain evidence="7">PR4 / NBRC 100887</strain>
    </source>
</reference>
<dbReference type="KEGG" id="rer:RER_19760"/>
<organism evidence="6 7">
    <name type="scientific">Rhodococcus erythropolis (strain PR4 / NBRC 100887)</name>
    <dbReference type="NCBI Taxonomy" id="234621"/>
    <lineage>
        <taxon>Bacteria</taxon>
        <taxon>Bacillati</taxon>
        <taxon>Actinomycetota</taxon>
        <taxon>Actinomycetes</taxon>
        <taxon>Mycobacteriales</taxon>
        <taxon>Nocardiaceae</taxon>
        <taxon>Rhodococcus</taxon>
        <taxon>Rhodococcus erythropolis group</taxon>
    </lineage>
</organism>
<dbReference type="RefSeq" id="WP_020906968.1">
    <property type="nucleotide sequence ID" value="NC_012490.1"/>
</dbReference>
<dbReference type="HOGENOM" id="CLU_000604_1_11_11"/>
<dbReference type="FunFam" id="3.40.50.300:FF:000134">
    <property type="entry name" value="Iron-enterobactin ABC transporter ATP-binding protein"/>
    <property type="match status" value="1"/>
</dbReference>
<accession>C0ZWE9</accession>
<dbReference type="SMART" id="SM00382">
    <property type="entry name" value="AAA"/>
    <property type="match status" value="1"/>
</dbReference>
<dbReference type="SUPFAM" id="SSF52540">
    <property type="entry name" value="P-loop containing nucleoside triphosphate hydrolases"/>
    <property type="match status" value="1"/>
</dbReference>
<sequence>MTQTRTVTQARTETLPKDGEAAPLLELVETRARLGNREVLRGITFAVTSGEILGLVGPNGSGKTTALRCCYNALTPTGGAVLIDQVDSTTLSRKDIAKTISASVQEPTVSAGLSVRESIALGRTPHRSWLDRSTERDTAIVDRCIEQVGLVELAGRDVSTLSGGERQRVSIARALAQEPKVLLLDEPTNHLDLRHQLIVMELLAELASAGLAVVVTMHDLRLAVEYCDNLAVLTEGELRACGSTVEVLDEPLLAEVFGIKARVERGVRPRMEILGLA</sequence>
<feature type="domain" description="ABC transporter" evidence="5">
    <location>
        <begin position="25"/>
        <end position="260"/>
    </location>
</feature>
<dbReference type="Pfam" id="PF00005">
    <property type="entry name" value="ABC_tran"/>
    <property type="match status" value="1"/>
</dbReference>
<dbReference type="InterPro" id="IPR027417">
    <property type="entry name" value="P-loop_NTPase"/>
</dbReference>
<keyword evidence="3 6" id="KW-0067">ATP-binding</keyword>
<dbReference type="InterPro" id="IPR003593">
    <property type="entry name" value="AAA+_ATPase"/>
</dbReference>
<dbReference type="AlphaFoldDB" id="C0ZWE9"/>
<evidence type="ECO:0000256" key="3">
    <source>
        <dbReference type="ARBA" id="ARBA00022840"/>
    </source>
</evidence>
<evidence type="ECO:0000313" key="6">
    <source>
        <dbReference type="EMBL" id="BAH32684.1"/>
    </source>
</evidence>
<dbReference type="CDD" id="cd03214">
    <property type="entry name" value="ABC_Iron-Siderophores_B12_Hemin"/>
    <property type="match status" value="1"/>
</dbReference>
<dbReference type="Proteomes" id="UP000002204">
    <property type="component" value="Chromosome"/>
</dbReference>
<evidence type="ECO:0000256" key="2">
    <source>
        <dbReference type="ARBA" id="ARBA00022741"/>
    </source>
</evidence>
<gene>
    <name evidence="6" type="ordered locus">RER_19760</name>
</gene>
<evidence type="ECO:0000313" key="7">
    <source>
        <dbReference type="Proteomes" id="UP000002204"/>
    </source>
</evidence>